<evidence type="ECO:0000313" key="13">
    <source>
        <dbReference type="EMBL" id="MDQ0288501.1"/>
    </source>
</evidence>
<keyword evidence="8 11" id="KW-1133">Transmembrane helix</keyword>
<evidence type="ECO:0000256" key="7">
    <source>
        <dbReference type="ARBA" id="ARBA00022927"/>
    </source>
</evidence>
<evidence type="ECO:0000256" key="9">
    <source>
        <dbReference type="ARBA" id="ARBA00023136"/>
    </source>
</evidence>
<name>A0AAE3VDZ5_9BACT</name>
<reference evidence="13" key="1">
    <citation type="submission" date="2023-07" db="EMBL/GenBank/DDBJ databases">
        <title>Genomic Encyclopedia of Type Strains, Phase IV (KMG-IV): sequencing the most valuable type-strain genomes for metagenomic binning, comparative biology and taxonomic classification.</title>
        <authorList>
            <person name="Goeker M."/>
        </authorList>
    </citation>
    <scope>NUCLEOTIDE SEQUENCE</scope>
    <source>
        <strain evidence="13">DSM 24202</strain>
    </source>
</reference>
<evidence type="ECO:0000256" key="11">
    <source>
        <dbReference type="SAM" id="Phobius"/>
    </source>
</evidence>
<dbReference type="AlphaFoldDB" id="A0AAE3VDZ5"/>
<dbReference type="GO" id="GO:0015891">
    <property type="term" value="P:siderophore transport"/>
    <property type="evidence" value="ECO:0007669"/>
    <property type="project" value="InterPro"/>
</dbReference>
<dbReference type="PANTHER" id="PTHR33446">
    <property type="entry name" value="PROTEIN TONB-RELATED"/>
    <property type="match status" value="1"/>
</dbReference>
<dbReference type="InterPro" id="IPR003538">
    <property type="entry name" value="TonB"/>
</dbReference>
<keyword evidence="9 11" id="KW-0472">Membrane</keyword>
<organism evidence="13 14">
    <name type="scientific">Oligosphaera ethanolica</name>
    <dbReference type="NCBI Taxonomy" id="760260"/>
    <lineage>
        <taxon>Bacteria</taxon>
        <taxon>Pseudomonadati</taxon>
        <taxon>Lentisphaerota</taxon>
        <taxon>Oligosphaeria</taxon>
        <taxon>Oligosphaerales</taxon>
        <taxon>Oligosphaeraceae</taxon>
        <taxon>Oligosphaera</taxon>
    </lineage>
</organism>
<dbReference type="NCBIfam" id="TIGR01352">
    <property type="entry name" value="tonB_Cterm"/>
    <property type="match status" value="1"/>
</dbReference>
<dbReference type="PROSITE" id="PS52015">
    <property type="entry name" value="TONB_CTD"/>
    <property type="match status" value="1"/>
</dbReference>
<evidence type="ECO:0000256" key="3">
    <source>
        <dbReference type="ARBA" id="ARBA00022448"/>
    </source>
</evidence>
<dbReference type="InterPro" id="IPR006260">
    <property type="entry name" value="TonB/TolA_C"/>
</dbReference>
<keyword evidence="5" id="KW-0997">Cell inner membrane</keyword>
<evidence type="ECO:0000259" key="12">
    <source>
        <dbReference type="PROSITE" id="PS52015"/>
    </source>
</evidence>
<evidence type="ECO:0000256" key="10">
    <source>
        <dbReference type="SAM" id="MobiDB-lite"/>
    </source>
</evidence>
<sequence>MKRDIWQDKRVVYQHSPLRWYWRVSVLFTALCLGLLTLLLPAVELVKPPVATPVVYRGVNTTTWTTPLQLPPPPPPPEPEREEPEPEEPPELPDLALPAPPAPPEPLRLPLEYDFQLATAAPDLALNFVVDRGARDVPAEGGAVVATTAGDAGGAAADAADGVYASERIDQPPELREQVRPLYPYRARVRGVEGYVDVRFVVDETGRVGDEQVLADSPPGVFADAALRALRRWQFNPGVHGGRPVRTLMRIRIRFDLED</sequence>
<keyword evidence="4" id="KW-1003">Cell membrane</keyword>
<dbReference type="PANTHER" id="PTHR33446:SF2">
    <property type="entry name" value="PROTEIN TONB"/>
    <property type="match status" value="1"/>
</dbReference>
<comment type="caution">
    <text evidence="13">The sequence shown here is derived from an EMBL/GenBank/DDBJ whole genome shotgun (WGS) entry which is preliminary data.</text>
</comment>
<dbReference type="InterPro" id="IPR051045">
    <property type="entry name" value="TonB-dependent_transducer"/>
</dbReference>
<dbReference type="EMBL" id="JAUSVL010000001">
    <property type="protein sequence ID" value="MDQ0288501.1"/>
    <property type="molecule type" value="Genomic_DNA"/>
</dbReference>
<feature type="domain" description="TonB C-terminal" evidence="12">
    <location>
        <begin position="168"/>
        <end position="259"/>
    </location>
</feature>
<evidence type="ECO:0000256" key="4">
    <source>
        <dbReference type="ARBA" id="ARBA00022475"/>
    </source>
</evidence>
<evidence type="ECO:0000313" key="14">
    <source>
        <dbReference type="Proteomes" id="UP001238163"/>
    </source>
</evidence>
<dbReference type="GO" id="GO:0005886">
    <property type="term" value="C:plasma membrane"/>
    <property type="evidence" value="ECO:0007669"/>
    <property type="project" value="UniProtKB-SubCell"/>
</dbReference>
<dbReference type="RefSeq" id="WP_307259828.1">
    <property type="nucleotide sequence ID" value="NZ_JAUSVL010000001.1"/>
</dbReference>
<dbReference type="Pfam" id="PF03544">
    <property type="entry name" value="TonB_C"/>
    <property type="match status" value="1"/>
</dbReference>
<dbReference type="InterPro" id="IPR037682">
    <property type="entry name" value="TonB_C"/>
</dbReference>
<gene>
    <name evidence="13" type="ORF">J3R75_000608</name>
</gene>
<keyword evidence="6 11" id="KW-0812">Transmembrane</keyword>
<dbReference type="PRINTS" id="PR01374">
    <property type="entry name" value="TONBPROTEIN"/>
</dbReference>
<feature type="region of interest" description="Disordered" evidence="10">
    <location>
        <begin position="63"/>
        <end position="103"/>
    </location>
</feature>
<dbReference type="Proteomes" id="UP001238163">
    <property type="component" value="Unassembled WGS sequence"/>
</dbReference>
<evidence type="ECO:0000256" key="1">
    <source>
        <dbReference type="ARBA" id="ARBA00004383"/>
    </source>
</evidence>
<evidence type="ECO:0000256" key="6">
    <source>
        <dbReference type="ARBA" id="ARBA00022692"/>
    </source>
</evidence>
<dbReference type="Gene3D" id="3.30.1150.10">
    <property type="match status" value="1"/>
</dbReference>
<evidence type="ECO:0000256" key="5">
    <source>
        <dbReference type="ARBA" id="ARBA00022519"/>
    </source>
</evidence>
<proteinExistence type="inferred from homology"/>
<comment type="subcellular location">
    <subcellularLocation>
        <location evidence="1">Cell inner membrane</location>
        <topology evidence="1">Single-pass membrane protein</topology>
        <orientation evidence="1">Periplasmic side</orientation>
    </subcellularLocation>
</comment>
<dbReference type="SUPFAM" id="SSF74653">
    <property type="entry name" value="TolA/TonB C-terminal domain"/>
    <property type="match status" value="1"/>
</dbReference>
<comment type="similarity">
    <text evidence="2">Belongs to the TonB family.</text>
</comment>
<dbReference type="GO" id="GO:0015031">
    <property type="term" value="P:protein transport"/>
    <property type="evidence" value="ECO:0007669"/>
    <property type="project" value="UniProtKB-KW"/>
</dbReference>
<dbReference type="GO" id="GO:0055085">
    <property type="term" value="P:transmembrane transport"/>
    <property type="evidence" value="ECO:0007669"/>
    <property type="project" value="InterPro"/>
</dbReference>
<accession>A0AAE3VDZ5</accession>
<feature type="compositionally biased region" description="Acidic residues" evidence="10">
    <location>
        <begin position="80"/>
        <end position="91"/>
    </location>
</feature>
<dbReference type="GO" id="GO:0030288">
    <property type="term" value="C:outer membrane-bounded periplasmic space"/>
    <property type="evidence" value="ECO:0007669"/>
    <property type="project" value="InterPro"/>
</dbReference>
<feature type="transmembrane region" description="Helical" evidence="11">
    <location>
        <begin position="20"/>
        <end position="43"/>
    </location>
</feature>
<evidence type="ECO:0000256" key="8">
    <source>
        <dbReference type="ARBA" id="ARBA00022989"/>
    </source>
</evidence>
<protein>
    <submittedName>
        <fullName evidence="13">Protein TonB</fullName>
    </submittedName>
</protein>
<dbReference type="GO" id="GO:0031992">
    <property type="term" value="F:energy transducer activity"/>
    <property type="evidence" value="ECO:0007669"/>
    <property type="project" value="InterPro"/>
</dbReference>
<evidence type="ECO:0000256" key="2">
    <source>
        <dbReference type="ARBA" id="ARBA00006555"/>
    </source>
</evidence>
<keyword evidence="14" id="KW-1185">Reference proteome</keyword>
<keyword evidence="7" id="KW-0653">Protein transport</keyword>
<keyword evidence="3" id="KW-0813">Transport</keyword>